<reference evidence="4" key="1">
    <citation type="submission" date="2021-05" db="EMBL/GenBank/DDBJ databases">
        <title>Novel Bacillus species.</title>
        <authorList>
            <person name="Liu G."/>
        </authorList>
    </citation>
    <scope>NUCLEOTIDE SEQUENCE</scope>
    <source>
        <strain evidence="4">FJAT-49825</strain>
    </source>
</reference>
<dbReference type="GO" id="GO:0030420">
    <property type="term" value="P:establishment of competence for transformation"/>
    <property type="evidence" value="ECO:0007669"/>
    <property type="project" value="UniProtKB-KW"/>
</dbReference>
<dbReference type="GO" id="GO:0009986">
    <property type="term" value="C:cell surface"/>
    <property type="evidence" value="ECO:0007669"/>
    <property type="project" value="UniProtKB-SubCell"/>
</dbReference>
<proteinExistence type="predicted"/>
<organism evidence="4 5">
    <name type="scientific">Neobacillus rhizophilus</name>
    <dbReference type="NCBI Taxonomy" id="2833579"/>
    <lineage>
        <taxon>Bacteria</taxon>
        <taxon>Bacillati</taxon>
        <taxon>Bacillota</taxon>
        <taxon>Bacilli</taxon>
        <taxon>Bacillales</taxon>
        <taxon>Bacillaceae</taxon>
        <taxon>Neobacillus</taxon>
    </lineage>
</organism>
<dbReference type="InterPro" id="IPR012902">
    <property type="entry name" value="N_methyl_site"/>
</dbReference>
<feature type="transmembrane region" description="Helical" evidence="3">
    <location>
        <begin position="12"/>
        <end position="34"/>
    </location>
</feature>
<dbReference type="RefSeq" id="WP_213120003.1">
    <property type="nucleotide sequence ID" value="NZ_JAGYPF010000005.1"/>
</dbReference>
<dbReference type="Pfam" id="PF07963">
    <property type="entry name" value="N_methyl"/>
    <property type="match status" value="1"/>
</dbReference>
<dbReference type="PROSITE" id="PS00409">
    <property type="entry name" value="PROKAR_NTER_METHYL"/>
    <property type="match status" value="1"/>
</dbReference>
<name>A0A942U672_9BACI</name>
<evidence type="ECO:0000313" key="5">
    <source>
        <dbReference type="Proteomes" id="UP000679749"/>
    </source>
</evidence>
<keyword evidence="3" id="KW-0812">Transmembrane</keyword>
<comment type="subcellular location">
    <subcellularLocation>
        <location evidence="1">Cell surface</location>
    </subcellularLocation>
</comment>
<evidence type="ECO:0000256" key="2">
    <source>
        <dbReference type="ARBA" id="ARBA00023287"/>
    </source>
</evidence>
<dbReference type="EMBL" id="JAGYPF010000005">
    <property type="protein sequence ID" value="MBS4215470.1"/>
    <property type="molecule type" value="Genomic_DNA"/>
</dbReference>
<keyword evidence="5" id="KW-1185">Reference proteome</keyword>
<evidence type="ECO:0000256" key="1">
    <source>
        <dbReference type="ARBA" id="ARBA00004241"/>
    </source>
</evidence>
<dbReference type="AlphaFoldDB" id="A0A942U672"/>
<evidence type="ECO:0000256" key="3">
    <source>
        <dbReference type="SAM" id="Phobius"/>
    </source>
</evidence>
<dbReference type="NCBIfam" id="TIGR02532">
    <property type="entry name" value="IV_pilin_GFxxxE"/>
    <property type="match status" value="1"/>
</dbReference>
<keyword evidence="3" id="KW-1133">Transmembrane helix</keyword>
<sequence length="157" mass="17974">MKGNFHSQKGLTLVEVLVSIVILSIILMTTMSFFPQMGFINKQNEDKTKAVNTAKEILIDWKGSDKVKNFLINKQPESDFLPNTVNENVFYINYDFSDSTYYNFKTTRNNYNVNIKIKKTTAKASDASSIHLIVVQILNTKGKPMSETYGYIKKRGR</sequence>
<dbReference type="Proteomes" id="UP000679749">
    <property type="component" value="Unassembled WGS sequence"/>
</dbReference>
<comment type="caution">
    <text evidence="4">The sequence shown here is derived from an EMBL/GenBank/DDBJ whole genome shotgun (WGS) entry which is preliminary data.</text>
</comment>
<gene>
    <name evidence="4" type="ORF">KHA99_23920</name>
</gene>
<keyword evidence="3" id="KW-0472">Membrane</keyword>
<protein>
    <submittedName>
        <fullName evidence="4">Prepilin-type N-terminal cleavage/methylation domain-containing protein</fullName>
    </submittedName>
</protein>
<keyword evidence="2" id="KW-0178">Competence</keyword>
<accession>A0A942U672</accession>
<evidence type="ECO:0000313" key="4">
    <source>
        <dbReference type="EMBL" id="MBS4215470.1"/>
    </source>
</evidence>